<sequence length="120" mass="12798">MRSELGSLKQLVSNLSEFVRAQLSVPAPPAPTQSVSEEEVRPPGPSEEEVWPPGQSVVGSRPSGPFEVEDVGTGPSGPVESVAEPIRSQAPVEVVVVPPEPAIVSHLVVYEVCKHRRKCL</sequence>
<evidence type="ECO:0000313" key="2">
    <source>
        <dbReference type="EMBL" id="MQL76566.1"/>
    </source>
</evidence>
<feature type="non-terminal residue" evidence="2">
    <location>
        <position position="1"/>
    </location>
</feature>
<keyword evidence="3" id="KW-1185">Reference proteome</keyword>
<dbReference type="AlphaFoldDB" id="A0A843U2N9"/>
<feature type="region of interest" description="Disordered" evidence="1">
    <location>
        <begin position="24"/>
        <end position="82"/>
    </location>
</feature>
<dbReference type="Proteomes" id="UP000652761">
    <property type="component" value="Unassembled WGS sequence"/>
</dbReference>
<proteinExistence type="predicted"/>
<gene>
    <name evidence="2" type="ORF">Taro_008958</name>
</gene>
<dbReference type="OrthoDB" id="6768573at2759"/>
<reference evidence="2" key="1">
    <citation type="submission" date="2017-07" db="EMBL/GenBank/DDBJ databases">
        <title>Taro Niue Genome Assembly and Annotation.</title>
        <authorList>
            <person name="Atibalentja N."/>
            <person name="Keating K."/>
            <person name="Fields C.J."/>
        </authorList>
    </citation>
    <scope>NUCLEOTIDE SEQUENCE</scope>
    <source>
        <strain evidence="2">Niue_2</strain>
        <tissue evidence="2">Leaf</tissue>
    </source>
</reference>
<comment type="caution">
    <text evidence="2">The sequence shown here is derived from an EMBL/GenBank/DDBJ whole genome shotgun (WGS) entry which is preliminary data.</text>
</comment>
<dbReference type="EMBL" id="NMUH01000305">
    <property type="protein sequence ID" value="MQL76566.1"/>
    <property type="molecule type" value="Genomic_DNA"/>
</dbReference>
<organism evidence="2 3">
    <name type="scientific">Colocasia esculenta</name>
    <name type="common">Wild taro</name>
    <name type="synonym">Arum esculentum</name>
    <dbReference type="NCBI Taxonomy" id="4460"/>
    <lineage>
        <taxon>Eukaryota</taxon>
        <taxon>Viridiplantae</taxon>
        <taxon>Streptophyta</taxon>
        <taxon>Embryophyta</taxon>
        <taxon>Tracheophyta</taxon>
        <taxon>Spermatophyta</taxon>
        <taxon>Magnoliopsida</taxon>
        <taxon>Liliopsida</taxon>
        <taxon>Araceae</taxon>
        <taxon>Aroideae</taxon>
        <taxon>Colocasieae</taxon>
        <taxon>Colocasia</taxon>
    </lineage>
</organism>
<evidence type="ECO:0000313" key="3">
    <source>
        <dbReference type="Proteomes" id="UP000652761"/>
    </source>
</evidence>
<protein>
    <submittedName>
        <fullName evidence="2">Uncharacterized protein</fullName>
    </submittedName>
</protein>
<evidence type="ECO:0000256" key="1">
    <source>
        <dbReference type="SAM" id="MobiDB-lite"/>
    </source>
</evidence>
<name>A0A843U2N9_COLES</name>
<accession>A0A843U2N9</accession>